<name>A0A3B4VM90_SERDU</name>
<protein>
    <submittedName>
        <fullName evidence="2">Uncharacterized LOC111226378</fullName>
    </submittedName>
</protein>
<feature type="region of interest" description="Disordered" evidence="1">
    <location>
        <begin position="82"/>
        <end position="152"/>
    </location>
</feature>
<reference evidence="2" key="2">
    <citation type="submission" date="2025-09" db="UniProtKB">
        <authorList>
            <consortium name="Ensembl"/>
        </authorList>
    </citation>
    <scope>IDENTIFICATION</scope>
</reference>
<evidence type="ECO:0000313" key="2">
    <source>
        <dbReference type="Ensembl" id="ENSSDUP00000031664.1"/>
    </source>
</evidence>
<reference evidence="2" key="1">
    <citation type="submission" date="2025-08" db="UniProtKB">
        <authorList>
            <consortium name="Ensembl"/>
        </authorList>
    </citation>
    <scope>IDENTIFICATION</scope>
</reference>
<organism evidence="2 3">
    <name type="scientific">Seriola dumerili</name>
    <name type="common">Greater amberjack</name>
    <name type="synonym">Caranx dumerili</name>
    <dbReference type="NCBI Taxonomy" id="41447"/>
    <lineage>
        <taxon>Eukaryota</taxon>
        <taxon>Metazoa</taxon>
        <taxon>Chordata</taxon>
        <taxon>Craniata</taxon>
        <taxon>Vertebrata</taxon>
        <taxon>Euteleostomi</taxon>
        <taxon>Actinopterygii</taxon>
        <taxon>Neopterygii</taxon>
        <taxon>Teleostei</taxon>
        <taxon>Neoteleostei</taxon>
        <taxon>Acanthomorphata</taxon>
        <taxon>Carangaria</taxon>
        <taxon>Carangiformes</taxon>
        <taxon>Carangidae</taxon>
        <taxon>Seriola</taxon>
    </lineage>
</organism>
<feature type="region of interest" description="Disordered" evidence="1">
    <location>
        <begin position="587"/>
        <end position="615"/>
    </location>
</feature>
<keyword evidence="3" id="KW-1185">Reference proteome</keyword>
<feature type="compositionally biased region" description="Acidic residues" evidence="1">
    <location>
        <begin position="138"/>
        <end position="148"/>
    </location>
</feature>
<feature type="compositionally biased region" description="Polar residues" evidence="1">
    <location>
        <begin position="82"/>
        <end position="93"/>
    </location>
</feature>
<feature type="region of interest" description="Disordered" evidence="1">
    <location>
        <begin position="402"/>
        <end position="427"/>
    </location>
</feature>
<feature type="compositionally biased region" description="Polar residues" evidence="1">
    <location>
        <begin position="113"/>
        <end position="123"/>
    </location>
</feature>
<evidence type="ECO:0000313" key="3">
    <source>
        <dbReference type="Proteomes" id="UP000261420"/>
    </source>
</evidence>
<feature type="compositionally biased region" description="Low complexity" evidence="1">
    <location>
        <begin position="409"/>
        <end position="427"/>
    </location>
</feature>
<dbReference type="Ensembl" id="ENSSDUT00000032209.1">
    <property type="protein sequence ID" value="ENSSDUP00000031664.1"/>
    <property type="gene ID" value="ENSSDUG00000022759.1"/>
</dbReference>
<dbReference type="OMA" id="RWRQQSN"/>
<sequence length="673" mass="76104">MDAHLNDQLHENGFNFKRSLERIIDKYSKLQYQDGGYEVDLDNTKTLTLGQYMMLSKQELNKLDSKSLRDLREESLRVQDITRNSQLDVTQQDGEADETCVSSGQHSGDDSGMSRSDTTQLTVSPLDESQRNVSETELQPEDQDEELEMTLRSHGSSFVELYPSMISRINRARHRQNVSEAADSVLRRYRRWRQQSSRSSLNSTFNNTFIVTLRNTNSNPRKMTSKMLHTENFNPKKRLFTRVESVPRSINLQAQQPSPERGRGSLRREQHQSILVMDLSGAPDTSQLKENSLNETFTVSELSLLGEQPCTYTASPSRSYYPAAKASSDLSLRSRRLSLSAHSEQAAGCSMYASEISAVKERADNYGSPVRQSPLKARMMTSLKTPPHGFFRSFREFSVESFSRDSPRPRSTSTSLSSPPRRPSVPLRLLCPQDSHLSLQPRPPSPQPAAAAGRLRLRRHLSFDSSQPSISVSYSPKKLDEDFLKLYHKFVCQNKSSFFNSQPCRLCARSSEASRGPTSSALAALALSPHRSVLRKRHREFGWGGNPQSKRSRDESCTSSPGSKRHGNEMLRRRLSLAKLSHDDLPYSSSKHSVFHKSSSQQQQQRSADAHQEVGMRQGWPVSAAEFSGLAFLRSLNPPLPSPQHVQKMVSMDYTHRRTSCPQRFNNRSQDGK</sequence>
<evidence type="ECO:0000256" key="1">
    <source>
        <dbReference type="SAM" id="MobiDB-lite"/>
    </source>
</evidence>
<dbReference type="GeneID" id="111226378"/>
<feature type="compositionally biased region" description="Low complexity" evidence="1">
    <location>
        <begin position="588"/>
        <end position="607"/>
    </location>
</feature>
<dbReference type="GeneTree" id="ENSGT00670000099343"/>
<dbReference type="Proteomes" id="UP000261420">
    <property type="component" value="Unplaced"/>
</dbReference>
<proteinExistence type="predicted"/>
<accession>A0A3B4VM90</accession>
<dbReference type="RefSeq" id="XP_022607208.1">
    <property type="nucleotide sequence ID" value="XM_022751487.1"/>
</dbReference>
<dbReference type="AlphaFoldDB" id="A0A3B4VM90"/>
<dbReference type="KEGG" id="sdu:111226378"/>
<feature type="region of interest" description="Disordered" evidence="1">
    <location>
        <begin position="538"/>
        <end position="570"/>
    </location>
</feature>